<proteinExistence type="predicted"/>
<evidence type="ECO:0000313" key="6">
    <source>
        <dbReference type="Proteomes" id="UP000694620"/>
    </source>
</evidence>
<dbReference type="SMART" id="SM00409">
    <property type="entry name" value="IG"/>
    <property type="match status" value="2"/>
</dbReference>
<keyword evidence="1" id="KW-0393">Immunoglobulin domain</keyword>
<dbReference type="PANTHER" id="PTHR23411">
    <property type="entry name" value="TAPASIN"/>
    <property type="match status" value="1"/>
</dbReference>
<dbReference type="InterPro" id="IPR007110">
    <property type="entry name" value="Ig-like_dom"/>
</dbReference>
<dbReference type="InterPro" id="IPR003597">
    <property type="entry name" value="Ig_C1-set"/>
</dbReference>
<dbReference type="Pfam" id="PF07654">
    <property type="entry name" value="C1-set"/>
    <property type="match status" value="7"/>
</dbReference>
<feature type="domain" description="Ig-like" evidence="4">
    <location>
        <begin position="1062"/>
        <end position="1173"/>
    </location>
</feature>
<dbReference type="Proteomes" id="UP000694620">
    <property type="component" value="Chromosome 12"/>
</dbReference>
<dbReference type="Ensembl" id="ENSECRT00000021605.1">
    <property type="protein sequence ID" value="ENSECRP00000021147.1"/>
    <property type="gene ID" value="ENSECRG00000014242.1"/>
</dbReference>
<feature type="chain" id="PRO_5034249621" evidence="3">
    <location>
        <begin position="22"/>
        <end position="1302"/>
    </location>
</feature>
<evidence type="ECO:0000256" key="2">
    <source>
        <dbReference type="SAM" id="Phobius"/>
    </source>
</evidence>
<dbReference type="SMART" id="SM00407">
    <property type="entry name" value="IGc1"/>
    <property type="match status" value="8"/>
</dbReference>
<keyword evidence="2" id="KW-0812">Transmembrane</keyword>
<keyword evidence="2" id="KW-0472">Membrane</keyword>
<name>A0A8C4SRV5_ERPCA</name>
<feature type="domain" description="Ig-like" evidence="4">
    <location>
        <begin position="823"/>
        <end position="937"/>
    </location>
</feature>
<accession>A0A8C4SRV5</accession>
<sequence length="1302" mass="146148">MAGWALPALLLPLLLAAGSEATISVFSSKLSIIALRHSTVVLPCTFTVTPGPIDPKGLTVIWYQYGYPVAKFENEDSTVRQEASLFEKDIRGGNASLLLESIVKRDEGQYECEVTYGGEKASASLVLTIQVPPEVLLSPASVQLLHEHTVTCSARSFYPQLIHFSWKRNGRSVDPLGTTEPQLNSDGTLNMESSYHFTPKSRDDLTCEVTHEALKEPLRRSVTYVGLTSAEVGLIMAAVIAFFLLLLTLFWFLSVSLSPLVPLKLVQDEPTSIQSTVKGWRLRLVTLQWLINDVRLAWHSLDRQQTDCEVDNMPLVDPSGHTSTKGQSAGGLLLVETPIALHFTPKRGEHQGAELKCRATHRLTRRSVERVVRLEQVCVRPQLSDIENVSQDSDSDVRLQIRAEEFYPEDISFTWALGEDGVSSQLLDITKTNNGNFSTGSICSIPLSQLQSPGFKISVVTEHRSMGRVEKTATGDTPGIDGRPQLSDIEMLSFSRAGHPCTLSCTISKFFPSGLNVTWLREEGETGHWSVTTGAKTWGAKVCTSKPEQKNNTYEMTSTVEFTPTSHEMEQMTYVCRVEHVTLNMPVEKDIKLTSAAEKMRLIVSDVQVVFTCLGEPCLLTCTVSNFSPKEITVMWLRRQKDTKEVLLAGSGKWNPIVTHFGPAMRSSRYSLVSQAEFTPLFLGDLEDMEYICRVNHQSLGDKAIEKSCSVSAVMQHHPIMSEIRVKDFKALGQPCTLSCSIQDFYPKDIKVTWQQAGGMGRDITGVTSEPQWGKRSYQLESVATFIPKALSDLEDMEFICKVEHKTLNKKGIERCSGKLVIPGLLHPPVMSDIQVLRWDGLGQPCTLNCCIKDFFPKEIEVTWHRRDKKMGREVTAGTDEWKAQVKTSHPKVENVSYRLDSQVTFTPQSLSDVDEVDYVCKVKHKNLEETSMEKTSGESLPTALCHPPSVSDIEVAKVTSNDNFYTLSCSILDFYPKLIKVTWLQRSLKTSGKVSEENAGWETTVDPPSPDMKGNGYKVQSRLTFHLDSLIQLEDMEFICRVEHECLSGPLEKHSGRIIIPDLVSEPLVSDVEAEFTEFGQLCTLKCTVSAFYPKDITVTWERKCRAEKKKRRPSAAELNHLSVTQDGPSLNNIRYWVVSKAGFTPQTLSDLEDMEYICKVEHETLKGKTIEKSWPRVREPRISDIVVHFAGLNQLCTFSLTASDFFPKEMIITWDRKHSSKLKRFLKQKWNPRVKQDEPSWNDLRFSLRSTAEFTPTALSDLEDMEFICKVEHETVKGKAIERSCSISPESLRPSPRDAR</sequence>
<protein>
    <submittedName>
        <fullName evidence="5">Uncharacterized LOC114661610</fullName>
    </submittedName>
</protein>
<feature type="domain" description="Ig-like" evidence="4">
    <location>
        <begin position="12"/>
        <end position="128"/>
    </location>
</feature>
<reference evidence="5" key="1">
    <citation type="submission" date="2021-06" db="EMBL/GenBank/DDBJ databases">
        <authorList>
            <consortium name="Wellcome Sanger Institute Data Sharing"/>
        </authorList>
    </citation>
    <scope>NUCLEOTIDE SEQUENCE [LARGE SCALE GENOMIC DNA]</scope>
</reference>
<dbReference type="PROSITE" id="PS00290">
    <property type="entry name" value="IG_MHC"/>
    <property type="match status" value="5"/>
</dbReference>
<dbReference type="CDD" id="cd00098">
    <property type="entry name" value="IgC1"/>
    <property type="match status" value="5"/>
</dbReference>
<feature type="domain" description="Ig-like" evidence="4">
    <location>
        <begin position="719"/>
        <end position="814"/>
    </location>
</feature>
<dbReference type="FunFam" id="2.60.40.10:FF:001774">
    <property type="entry name" value="Uncharacterized LOC100216153"/>
    <property type="match status" value="1"/>
</dbReference>
<dbReference type="InterPro" id="IPR013783">
    <property type="entry name" value="Ig-like_fold"/>
</dbReference>
<dbReference type="SUPFAM" id="SSF48726">
    <property type="entry name" value="Immunoglobulin"/>
    <property type="match status" value="9"/>
</dbReference>
<evidence type="ECO:0000259" key="4">
    <source>
        <dbReference type="PROSITE" id="PS50835"/>
    </source>
</evidence>
<keyword evidence="2" id="KW-1133">Transmembrane helix</keyword>
<feature type="domain" description="Ig-like" evidence="4">
    <location>
        <begin position="484"/>
        <end position="592"/>
    </location>
</feature>
<feature type="transmembrane region" description="Helical" evidence="2">
    <location>
        <begin position="232"/>
        <end position="253"/>
    </location>
</feature>
<dbReference type="InterPro" id="IPR050380">
    <property type="entry name" value="Immune_Resp_Modulators"/>
</dbReference>
<reference evidence="5" key="2">
    <citation type="submission" date="2025-08" db="UniProtKB">
        <authorList>
            <consortium name="Ensembl"/>
        </authorList>
    </citation>
    <scope>IDENTIFICATION</scope>
</reference>
<feature type="signal peptide" evidence="3">
    <location>
        <begin position="1"/>
        <end position="21"/>
    </location>
</feature>
<dbReference type="PROSITE" id="PS50835">
    <property type="entry name" value="IG_LIKE"/>
    <property type="match status" value="8"/>
</dbReference>
<gene>
    <name evidence="5" type="primary">LOC114661610</name>
</gene>
<evidence type="ECO:0000313" key="5">
    <source>
        <dbReference type="Ensembl" id="ENSECRP00000021147.1"/>
    </source>
</evidence>
<evidence type="ECO:0000256" key="1">
    <source>
        <dbReference type="ARBA" id="ARBA00023319"/>
    </source>
</evidence>
<keyword evidence="6" id="KW-1185">Reference proteome</keyword>
<evidence type="ECO:0000256" key="3">
    <source>
        <dbReference type="SAM" id="SignalP"/>
    </source>
</evidence>
<feature type="domain" description="Ig-like" evidence="4">
    <location>
        <begin position="615"/>
        <end position="712"/>
    </location>
</feature>
<feature type="domain" description="Ig-like" evidence="4">
    <location>
        <begin position="949"/>
        <end position="1060"/>
    </location>
</feature>
<reference evidence="5" key="3">
    <citation type="submission" date="2025-09" db="UniProtKB">
        <authorList>
            <consortium name="Ensembl"/>
        </authorList>
    </citation>
    <scope>IDENTIFICATION</scope>
</reference>
<organism evidence="5 6">
    <name type="scientific">Erpetoichthys calabaricus</name>
    <name type="common">Rope fish</name>
    <name type="synonym">Calamoichthys calabaricus</name>
    <dbReference type="NCBI Taxonomy" id="27687"/>
    <lineage>
        <taxon>Eukaryota</taxon>
        <taxon>Metazoa</taxon>
        <taxon>Chordata</taxon>
        <taxon>Craniata</taxon>
        <taxon>Vertebrata</taxon>
        <taxon>Euteleostomi</taxon>
        <taxon>Actinopterygii</taxon>
        <taxon>Polypteriformes</taxon>
        <taxon>Polypteridae</taxon>
        <taxon>Erpetoichthys</taxon>
    </lineage>
</organism>
<dbReference type="Gene3D" id="2.60.40.10">
    <property type="entry name" value="Immunoglobulins"/>
    <property type="match status" value="10"/>
</dbReference>
<dbReference type="GeneTree" id="ENSGT00940000163371"/>
<keyword evidence="3" id="KW-0732">Signal</keyword>
<dbReference type="InterPro" id="IPR036179">
    <property type="entry name" value="Ig-like_dom_sf"/>
</dbReference>
<feature type="domain" description="Ig-like" evidence="4">
    <location>
        <begin position="133"/>
        <end position="223"/>
    </location>
</feature>
<dbReference type="InterPro" id="IPR003006">
    <property type="entry name" value="Ig/MHC_CS"/>
</dbReference>
<dbReference type="InterPro" id="IPR003599">
    <property type="entry name" value="Ig_sub"/>
</dbReference>